<organism evidence="2 3">
    <name type="scientific">Chlorobium phaeobacteroides (strain DSM 266 / SMG 266 / 2430)</name>
    <dbReference type="NCBI Taxonomy" id="290317"/>
    <lineage>
        <taxon>Bacteria</taxon>
        <taxon>Pseudomonadati</taxon>
        <taxon>Chlorobiota</taxon>
        <taxon>Chlorobiia</taxon>
        <taxon>Chlorobiales</taxon>
        <taxon>Chlorobiaceae</taxon>
        <taxon>Chlorobium/Pelodictyon group</taxon>
        <taxon>Chlorobium</taxon>
    </lineage>
</organism>
<proteinExistence type="predicted"/>
<dbReference type="STRING" id="290317.Cpha266_2067"/>
<accession>A1BI52</accession>
<keyword evidence="3" id="KW-1185">Reference proteome</keyword>
<feature type="compositionally biased region" description="Basic and acidic residues" evidence="1">
    <location>
        <begin position="9"/>
        <end position="30"/>
    </location>
</feature>
<evidence type="ECO:0000313" key="3">
    <source>
        <dbReference type="Proteomes" id="UP000008701"/>
    </source>
</evidence>
<sequence>MTRKSKSLTGREVRLKKEIDADGRDQREQPQDNQPVDNFKAFDLETYERNVRRACIDAYVLLKDFPSSLRFSYFVGSDGKLLVRGERGGAK</sequence>
<gene>
    <name evidence="2" type="ordered locus">Cpha266_2067</name>
</gene>
<name>A1BI52_CHLPD</name>
<dbReference type="HOGENOM" id="CLU_2421620_0_0_10"/>
<reference evidence="2 3" key="1">
    <citation type="submission" date="2006-12" db="EMBL/GenBank/DDBJ databases">
        <title>Complete sequence of Chlorobium phaeobacteroides DSM 266.</title>
        <authorList>
            <consortium name="US DOE Joint Genome Institute"/>
            <person name="Copeland A."/>
            <person name="Lucas S."/>
            <person name="Lapidus A."/>
            <person name="Barry K."/>
            <person name="Detter J.C."/>
            <person name="Glavina del Rio T."/>
            <person name="Hammon N."/>
            <person name="Israni S."/>
            <person name="Pitluck S."/>
            <person name="Goltsman E."/>
            <person name="Schmutz J."/>
            <person name="Larimer F."/>
            <person name="Land M."/>
            <person name="Hauser L."/>
            <person name="Mikhailova N."/>
            <person name="Li T."/>
            <person name="Overmann J."/>
            <person name="Bryant D.A."/>
            <person name="Richardson P."/>
        </authorList>
    </citation>
    <scope>NUCLEOTIDE SEQUENCE [LARGE SCALE GENOMIC DNA]</scope>
    <source>
        <strain evidence="2 3">DSM 266</strain>
    </source>
</reference>
<evidence type="ECO:0000313" key="2">
    <source>
        <dbReference type="EMBL" id="ABL66079.1"/>
    </source>
</evidence>
<dbReference type="Proteomes" id="UP000008701">
    <property type="component" value="Chromosome"/>
</dbReference>
<protein>
    <submittedName>
        <fullName evidence="2">Uncharacterized protein</fullName>
    </submittedName>
</protein>
<feature type="region of interest" description="Disordered" evidence="1">
    <location>
        <begin position="1"/>
        <end position="38"/>
    </location>
</feature>
<dbReference type="RefSeq" id="WP_011745881.1">
    <property type="nucleotide sequence ID" value="NC_008639.1"/>
</dbReference>
<dbReference type="OrthoDB" id="9923576at2"/>
<dbReference type="AlphaFoldDB" id="A1BI52"/>
<dbReference type="KEGG" id="cph:Cpha266_2067"/>
<dbReference type="EMBL" id="CP000492">
    <property type="protein sequence ID" value="ABL66079.1"/>
    <property type="molecule type" value="Genomic_DNA"/>
</dbReference>
<evidence type="ECO:0000256" key="1">
    <source>
        <dbReference type="SAM" id="MobiDB-lite"/>
    </source>
</evidence>